<dbReference type="Proteomes" id="UP000239711">
    <property type="component" value="Unassembled WGS sequence"/>
</dbReference>
<dbReference type="AlphaFoldDB" id="A0A2S9J639"/>
<dbReference type="Pfam" id="PF04230">
    <property type="entry name" value="PS_pyruv_trans"/>
    <property type="match status" value="1"/>
</dbReference>
<proteinExistence type="predicted"/>
<evidence type="ECO:0000313" key="2">
    <source>
        <dbReference type="EMBL" id="PRD48209.1"/>
    </source>
</evidence>
<protein>
    <recommendedName>
        <fullName evidence="1">Polysaccharide pyruvyl transferase domain-containing protein</fullName>
    </recommendedName>
</protein>
<accession>A0A2S9J639</accession>
<keyword evidence="3" id="KW-1185">Reference proteome</keyword>
<dbReference type="RefSeq" id="WP_105716236.1">
    <property type="nucleotide sequence ID" value="NZ_PVBQ01000004.1"/>
</dbReference>
<reference evidence="2 3" key="1">
    <citation type="submission" date="2018-02" db="EMBL/GenBank/DDBJ databases">
        <title>The draft genome of Sphingobacterium sp. 5JN-11.</title>
        <authorList>
            <person name="Liu L."/>
            <person name="Li L."/>
            <person name="Liang L."/>
            <person name="Zhang X."/>
            <person name="Wang T."/>
        </authorList>
    </citation>
    <scope>NUCLEOTIDE SEQUENCE [LARGE SCALE GENOMIC DNA]</scope>
    <source>
        <strain evidence="2 3">5JN-11</strain>
    </source>
</reference>
<dbReference type="InterPro" id="IPR007345">
    <property type="entry name" value="Polysacch_pyruvyl_Trfase"/>
</dbReference>
<dbReference type="EMBL" id="PVBQ01000004">
    <property type="protein sequence ID" value="PRD48209.1"/>
    <property type="molecule type" value="Genomic_DNA"/>
</dbReference>
<dbReference type="OrthoDB" id="9803627at2"/>
<comment type="caution">
    <text evidence="2">The sequence shown here is derived from an EMBL/GenBank/DDBJ whole genome shotgun (WGS) entry which is preliminary data.</text>
</comment>
<sequence length="304" mass="34913">MLQKIKNILRPFVDKYRIYKQLRSLVDPVFVDGFPEGRNFGDALNMTLVKYLSRRDTFPSRFLKQTAYKEDTSYAVIGSICQWSRPQTIIWGAGFISDAFKTKDFVKPSQVLAVRGPLSRAIYQANGIDCPACYGDPALLLPLIYNPTIEPIYEYGIIPHYVDWESPWVNRYRAQKNVLVVNIMIGDNHELFVKQLKSCRNIITSSLHGLILAQAYGIPVCAVKFSESVMGGEFKFTDYLLSVGKTPKERINLFEQEILIEELPYDHESIQIDLAPLIEVCPFIQPDQRQHLLSENNDYYQLES</sequence>
<evidence type="ECO:0000313" key="3">
    <source>
        <dbReference type="Proteomes" id="UP000239711"/>
    </source>
</evidence>
<organism evidence="2 3">
    <name type="scientific">Sphingobacterium haloxyli</name>
    <dbReference type="NCBI Taxonomy" id="2100533"/>
    <lineage>
        <taxon>Bacteria</taxon>
        <taxon>Pseudomonadati</taxon>
        <taxon>Bacteroidota</taxon>
        <taxon>Sphingobacteriia</taxon>
        <taxon>Sphingobacteriales</taxon>
        <taxon>Sphingobacteriaceae</taxon>
        <taxon>Sphingobacterium</taxon>
    </lineage>
</organism>
<evidence type="ECO:0000259" key="1">
    <source>
        <dbReference type="Pfam" id="PF04230"/>
    </source>
</evidence>
<name>A0A2S9J639_9SPHI</name>
<gene>
    <name evidence="2" type="ORF">C5745_06800</name>
</gene>
<feature type="domain" description="Polysaccharide pyruvyl transferase" evidence="1">
    <location>
        <begin position="39"/>
        <end position="223"/>
    </location>
</feature>